<dbReference type="EMBL" id="JBANQN010000010">
    <property type="protein sequence ID" value="KAK6777877.1"/>
    <property type="molecule type" value="Genomic_DNA"/>
</dbReference>
<gene>
    <name evidence="2" type="ORF">RDI58_024595</name>
</gene>
<sequence length="68" mass="8194">MYHLKIRDMWGASLLSFIVMITYHHKDSFKYHSRQQINIPALVLRSSLVIFVEFLCFKLFVVYCLLRI</sequence>
<organism evidence="2 3">
    <name type="scientific">Solanum bulbocastanum</name>
    <name type="common">Wild potato</name>
    <dbReference type="NCBI Taxonomy" id="147425"/>
    <lineage>
        <taxon>Eukaryota</taxon>
        <taxon>Viridiplantae</taxon>
        <taxon>Streptophyta</taxon>
        <taxon>Embryophyta</taxon>
        <taxon>Tracheophyta</taxon>
        <taxon>Spermatophyta</taxon>
        <taxon>Magnoliopsida</taxon>
        <taxon>eudicotyledons</taxon>
        <taxon>Gunneridae</taxon>
        <taxon>Pentapetalae</taxon>
        <taxon>asterids</taxon>
        <taxon>lamiids</taxon>
        <taxon>Solanales</taxon>
        <taxon>Solanaceae</taxon>
        <taxon>Solanoideae</taxon>
        <taxon>Solaneae</taxon>
        <taxon>Solanum</taxon>
    </lineage>
</organism>
<accession>A0AAN8T272</accession>
<evidence type="ECO:0000313" key="2">
    <source>
        <dbReference type="EMBL" id="KAK6777877.1"/>
    </source>
</evidence>
<keyword evidence="1" id="KW-0472">Membrane</keyword>
<proteinExistence type="predicted"/>
<feature type="transmembrane region" description="Helical" evidence="1">
    <location>
        <begin position="46"/>
        <end position="66"/>
    </location>
</feature>
<reference evidence="2 3" key="1">
    <citation type="submission" date="2024-02" db="EMBL/GenBank/DDBJ databases">
        <title>de novo genome assembly of Solanum bulbocastanum strain 11H21.</title>
        <authorList>
            <person name="Hosaka A.J."/>
        </authorList>
    </citation>
    <scope>NUCLEOTIDE SEQUENCE [LARGE SCALE GENOMIC DNA]</scope>
    <source>
        <tissue evidence="2">Young leaves</tissue>
    </source>
</reference>
<dbReference type="Proteomes" id="UP001371456">
    <property type="component" value="Unassembled WGS sequence"/>
</dbReference>
<comment type="caution">
    <text evidence="2">The sequence shown here is derived from an EMBL/GenBank/DDBJ whole genome shotgun (WGS) entry which is preliminary data.</text>
</comment>
<keyword evidence="1" id="KW-1133">Transmembrane helix</keyword>
<dbReference type="AlphaFoldDB" id="A0AAN8T272"/>
<protein>
    <submittedName>
        <fullName evidence="2">Uncharacterized protein</fullName>
    </submittedName>
</protein>
<name>A0AAN8T272_SOLBU</name>
<evidence type="ECO:0000313" key="3">
    <source>
        <dbReference type="Proteomes" id="UP001371456"/>
    </source>
</evidence>
<keyword evidence="3" id="KW-1185">Reference proteome</keyword>
<keyword evidence="1" id="KW-0812">Transmembrane</keyword>
<evidence type="ECO:0000256" key="1">
    <source>
        <dbReference type="SAM" id="Phobius"/>
    </source>
</evidence>